<keyword evidence="2" id="KW-1185">Reference proteome</keyword>
<evidence type="ECO:0008006" key="3">
    <source>
        <dbReference type="Google" id="ProtNLM"/>
    </source>
</evidence>
<gene>
    <name evidence="1" type="ORF">CEE69_22170</name>
</gene>
<sequence>MLSAEIEREDGARVEVELLRPLTWIEEQGFQTGARLHLQLEELNVAGWATIRSIEPCTPLSDGHGNLVTGRFITRSATNLVEATFSDGTVLNGTSIHPVWSLDRLEWVPLGELEIDEQVHSNDGPLQLISRAFHHQPTDVYNIEVDCEHVYRVGDAGVLVHNACGDSAALGKDLTKNGVWKPPFLSNNGVSLYHAAHIVPSEMFSWVKAAERLELQRIQKLLRDTGLSNSAINGFWARAGHLGTHKAKYITELVDEFQGVVSKPDAIDALNRLRGRILNGEFV</sequence>
<protein>
    <recommendedName>
        <fullName evidence="3">Intein C-terminal splicing domain-containing protein</fullName>
    </recommendedName>
</protein>
<reference evidence="1 2" key="1">
    <citation type="submission" date="2017-06" db="EMBL/GenBank/DDBJ databases">
        <title>Description of Rhodopirellula bahusiensis sp. nov.</title>
        <authorList>
            <person name="Kizina J."/>
            <person name="Harder J."/>
        </authorList>
    </citation>
    <scope>NUCLEOTIDE SEQUENCE [LARGE SCALE GENOMIC DNA]</scope>
    <source>
        <strain evidence="1 2">SWK21</strain>
    </source>
</reference>
<dbReference type="Pfam" id="PF07591">
    <property type="entry name" value="PT-HINT"/>
    <property type="match status" value="1"/>
</dbReference>
<dbReference type="RefSeq" id="WP_099262834.1">
    <property type="nucleotide sequence ID" value="NZ_NIZW01000019.1"/>
</dbReference>
<dbReference type="AlphaFoldDB" id="A0A2G1W2S7"/>
<dbReference type="SUPFAM" id="SSF51294">
    <property type="entry name" value="Hedgehog/intein (Hint) domain"/>
    <property type="match status" value="1"/>
</dbReference>
<evidence type="ECO:0000313" key="1">
    <source>
        <dbReference type="EMBL" id="PHQ33170.1"/>
    </source>
</evidence>
<dbReference type="InterPro" id="IPR036844">
    <property type="entry name" value="Hint_dom_sf"/>
</dbReference>
<dbReference type="Proteomes" id="UP000225740">
    <property type="component" value="Unassembled WGS sequence"/>
</dbReference>
<proteinExistence type="predicted"/>
<dbReference type="GeneID" id="90610680"/>
<comment type="caution">
    <text evidence="1">The sequence shown here is derived from an EMBL/GenBank/DDBJ whole genome shotgun (WGS) entry which is preliminary data.</text>
</comment>
<evidence type="ECO:0000313" key="2">
    <source>
        <dbReference type="Proteomes" id="UP000225740"/>
    </source>
</evidence>
<dbReference type="OrthoDB" id="271912at2"/>
<accession>A0A2G1W2S7</accession>
<name>A0A2G1W2S7_9BACT</name>
<dbReference type="Gene3D" id="2.170.16.10">
    <property type="entry name" value="Hedgehog/Intein (Hint) domain"/>
    <property type="match status" value="1"/>
</dbReference>
<dbReference type="EMBL" id="NIZW01000019">
    <property type="protein sequence ID" value="PHQ33170.1"/>
    <property type="molecule type" value="Genomic_DNA"/>
</dbReference>
<organism evidence="1 2">
    <name type="scientific">Rhodopirellula bahusiensis</name>
    <dbReference type="NCBI Taxonomy" id="2014065"/>
    <lineage>
        <taxon>Bacteria</taxon>
        <taxon>Pseudomonadati</taxon>
        <taxon>Planctomycetota</taxon>
        <taxon>Planctomycetia</taxon>
        <taxon>Pirellulales</taxon>
        <taxon>Pirellulaceae</taxon>
        <taxon>Rhodopirellula</taxon>
    </lineage>
</organism>